<accession>B5M0R5</accession>
<dbReference type="InterPro" id="IPR035992">
    <property type="entry name" value="Ricin_B-like_lectins"/>
</dbReference>
<dbReference type="CDD" id="cd00161">
    <property type="entry name" value="beta-trefoil_Ricin-like"/>
    <property type="match status" value="1"/>
</dbReference>
<dbReference type="EMBL" id="EU930251">
    <property type="protein sequence ID" value="ACH56879.1"/>
    <property type="molecule type" value="mRNA"/>
</dbReference>
<proteinExistence type="evidence at transcript level"/>
<protein>
    <submittedName>
        <fullName evidence="2">Erythema protein SVEP-4</fullName>
    </submittedName>
</protein>
<dbReference type="SUPFAM" id="SSF50370">
    <property type="entry name" value="Ricin B-like lectins"/>
    <property type="match status" value="1"/>
</dbReference>
<evidence type="ECO:0000313" key="2">
    <source>
        <dbReference type="EMBL" id="ACH56879.1"/>
    </source>
</evidence>
<dbReference type="AlphaFoldDB" id="B5M0R5"/>
<evidence type="ECO:0000256" key="1">
    <source>
        <dbReference type="SAM" id="SignalP"/>
    </source>
</evidence>
<dbReference type="Gene3D" id="2.80.10.50">
    <property type="match status" value="1"/>
</dbReference>
<keyword evidence="1" id="KW-0732">Signal</keyword>
<organism evidence="2">
    <name type="scientific">Simulium vittatum</name>
    <name type="common">Striped black fly</name>
    <dbReference type="NCBI Taxonomy" id="7192"/>
    <lineage>
        <taxon>Eukaryota</taxon>
        <taxon>Metazoa</taxon>
        <taxon>Ecdysozoa</taxon>
        <taxon>Arthropoda</taxon>
        <taxon>Hexapoda</taxon>
        <taxon>Insecta</taxon>
        <taxon>Pterygota</taxon>
        <taxon>Neoptera</taxon>
        <taxon>Endopterygota</taxon>
        <taxon>Diptera</taxon>
        <taxon>Nematocera</taxon>
        <taxon>Chironomoidea</taxon>
        <taxon>Simuliidae</taxon>
        <taxon>Simulium</taxon>
    </lineage>
</organism>
<reference evidence="2" key="1">
    <citation type="journal article" date="2009" name="J. Proteome Res.">
        <title>Insight into the sialome of the Black Fly, Simulium vittatum.</title>
        <authorList>
            <person name="Andersen J.F."/>
            <person name="Pham V.M."/>
            <person name="Meng Z."/>
            <person name="Champagne D.E."/>
            <person name="Ribeiro J.M."/>
        </authorList>
    </citation>
    <scope>NUCLEOTIDE SEQUENCE</scope>
    <source>
        <tissue evidence="2">Salivary glands</tissue>
    </source>
</reference>
<feature type="signal peptide" evidence="1">
    <location>
        <begin position="1"/>
        <end position="20"/>
    </location>
</feature>
<sequence>MSFTQSLFVLTLAIFGAASANPIANGNCIVISDQDLVMHERKPGQEFPYYVYMIPKGTEYDDQRWTLESVGGEYYKLKNKLSGRYLVYGTFDYFLTAGAAVRAMDHFKFTADGTGKYDISSKANGHPRSRGKNWGVMKDAEKHYFTVENCQET</sequence>
<name>B5M0R5_SIMVI</name>
<feature type="chain" id="PRO_5002834159" evidence="1">
    <location>
        <begin position="21"/>
        <end position="153"/>
    </location>
</feature>